<dbReference type="AlphaFoldDB" id="A0A644YMR4"/>
<keyword evidence="2" id="KW-0812">Transmembrane</keyword>
<feature type="coiled-coil region" evidence="1">
    <location>
        <begin position="247"/>
        <end position="274"/>
    </location>
</feature>
<comment type="caution">
    <text evidence="4">The sequence shown here is derived from an EMBL/GenBank/DDBJ whole genome shotgun (WGS) entry which is preliminary data.</text>
</comment>
<dbReference type="PROSITE" id="PS51724">
    <property type="entry name" value="SPOR"/>
    <property type="match status" value="1"/>
</dbReference>
<dbReference type="Pfam" id="PF05036">
    <property type="entry name" value="SPOR"/>
    <property type="match status" value="1"/>
</dbReference>
<keyword evidence="2" id="KW-1133">Transmembrane helix</keyword>
<evidence type="ECO:0000259" key="3">
    <source>
        <dbReference type="PROSITE" id="PS51724"/>
    </source>
</evidence>
<evidence type="ECO:0000256" key="2">
    <source>
        <dbReference type="SAM" id="Phobius"/>
    </source>
</evidence>
<dbReference type="Pfam" id="PF18175">
    <property type="entry name" value="HU-CCDC81_bac_2"/>
    <property type="match status" value="1"/>
</dbReference>
<sequence length="279" mass="30775">MNTAPAHRNGLSVFNPPECELVFNRELSHNDGLLVESYMRIDGISFENATQKINDSVRQIKNQLRSEKSVDLGDLGSFRMVDDQRFVYQSKNFVRPEHFGLSSASLKPVIQLQPAAQLVEIPESSKKSIVRKAAIGAAAAAVIAAIMLLFPIQDSTLRHQTAQFFSLGSVPSVAAGAVSGETPDLSENITTTQPEVEATLSSEGPKFYIVTGVYQVRNVADDMIALLHSEGFSAASVIDRPNRIDVYALSFSTREEAEQNLKQLKKDFPNHRDAWVLKR</sequence>
<dbReference type="InterPro" id="IPR007730">
    <property type="entry name" value="SPOR-like_dom"/>
</dbReference>
<reference evidence="4" key="1">
    <citation type="submission" date="2019-08" db="EMBL/GenBank/DDBJ databases">
        <authorList>
            <person name="Kucharzyk K."/>
            <person name="Murdoch R.W."/>
            <person name="Higgins S."/>
            <person name="Loffler F."/>
        </authorList>
    </citation>
    <scope>NUCLEOTIDE SEQUENCE</scope>
</reference>
<dbReference type="InterPro" id="IPR036680">
    <property type="entry name" value="SPOR-like_sf"/>
</dbReference>
<dbReference type="Gene3D" id="3.30.70.1070">
    <property type="entry name" value="Sporulation related repeat"/>
    <property type="match status" value="1"/>
</dbReference>
<keyword evidence="2" id="KW-0472">Membrane</keyword>
<accession>A0A644YMR4</accession>
<feature type="transmembrane region" description="Helical" evidence="2">
    <location>
        <begin position="133"/>
        <end position="152"/>
    </location>
</feature>
<feature type="domain" description="SPOR" evidence="3">
    <location>
        <begin position="201"/>
        <end position="278"/>
    </location>
</feature>
<organism evidence="4">
    <name type="scientific">bioreactor metagenome</name>
    <dbReference type="NCBI Taxonomy" id="1076179"/>
    <lineage>
        <taxon>unclassified sequences</taxon>
        <taxon>metagenomes</taxon>
        <taxon>ecological metagenomes</taxon>
    </lineage>
</organism>
<evidence type="ECO:0000313" key="4">
    <source>
        <dbReference type="EMBL" id="MPM29587.1"/>
    </source>
</evidence>
<keyword evidence="1" id="KW-0175">Coiled coil</keyword>
<dbReference type="SUPFAM" id="SSF110997">
    <property type="entry name" value="Sporulation related repeat"/>
    <property type="match status" value="1"/>
</dbReference>
<evidence type="ECO:0000256" key="1">
    <source>
        <dbReference type="SAM" id="Coils"/>
    </source>
</evidence>
<protein>
    <recommendedName>
        <fullName evidence="3">SPOR domain-containing protein</fullName>
    </recommendedName>
</protein>
<name>A0A644YMR4_9ZZZZ</name>
<dbReference type="GO" id="GO:0042834">
    <property type="term" value="F:peptidoglycan binding"/>
    <property type="evidence" value="ECO:0007669"/>
    <property type="project" value="InterPro"/>
</dbReference>
<dbReference type="EMBL" id="VSSQ01005552">
    <property type="protein sequence ID" value="MPM29587.1"/>
    <property type="molecule type" value="Genomic_DNA"/>
</dbReference>
<gene>
    <name evidence="4" type="ORF">SDC9_76127</name>
</gene>
<dbReference type="InterPro" id="IPR041268">
    <property type="entry name" value="HU-CCDC81_bac_2"/>
</dbReference>
<proteinExistence type="predicted"/>